<evidence type="ECO:0000259" key="2">
    <source>
        <dbReference type="Pfam" id="PF13786"/>
    </source>
</evidence>
<feature type="domain" description="DUF4179" evidence="2">
    <location>
        <begin position="33"/>
        <end position="117"/>
    </location>
</feature>
<evidence type="ECO:0000313" key="4">
    <source>
        <dbReference type="EMBL" id="CEI72474.1"/>
    </source>
</evidence>
<protein>
    <recommendedName>
        <fullName evidence="6">DUF4179 domain-containing protein</fullName>
    </recommendedName>
</protein>
<gene>
    <name evidence="4" type="ORF">FRIFI_0934</name>
</gene>
<evidence type="ECO:0008006" key="6">
    <source>
        <dbReference type="Google" id="ProtNLM"/>
    </source>
</evidence>
<dbReference type="AlphaFoldDB" id="A0A2P2BU19"/>
<feature type="domain" description="DUF5643" evidence="3">
    <location>
        <begin position="241"/>
        <end position="351"/>
    </location>
</feature>
<evidence type="ECO:0000256" key="1">
    <source>
        <dbReference type="SAM" id="Phobius"/>
    </source>
</evidence>
<evidence type="ECO:0000313" key="5">
    <source>
        <dbReference type="Proteomes" id="UP000245695"/>
    </source>
</evidence>
<reference evidence="4 5" key="1">
    <citation type="submission" date="2014-09" db="EMBL/GenBank/DDBJ databases">
        <authorList>
            <person name="Hornung B.V."/>
        </authorList>
    </citation>
    <scope>NUCLEOTIDE SEQUENCE [LARGE SCALE GENOMIC DNA]</scope>
    <source>
        <strain evidence="4 5">FRIFI</strain>
    </source>
</reference>
<accession>A0A2P2BU19</accession>
<evidence type="ECO:0000259" key="3">
    <source>
        <dbReference type="Pfam" id="PF18705"/>
    </source>
</evidence>
<name>A0A2P2BU19_9FIRM</name>
<dbReference type="RefSeq" id="WP_166505133.1">
    <property type="nucleotide sequence ID" value="NZ_LN650648.1"/>
</dbReference>
<keyword evidence="1" id="KW-0812">Transmembrane</keyword>
<sequence length="360" mass="40972">MNKLDHIKIPSNFDCAIDEAIDKAFSEKKRIKSRKRKSIAAGLSVALIVGTIAINSETTWAYIENITKHIESFLGREDSIFDKYKFEGLQTVEDNGLKFSLGELMIDDGQILVSMSMDYTNFKPKDKNIDASKIHPSLPTVTIDNIPLLAPSGGVVEYEKVEGENKVNMLLKINFWDLNTDINNTDKNSYEILDNIESGKEYNLKMTISNLYYNDKEEYNLGSGKWEFNTKINASNIIKDTHVHKVNKKIKIDEDVYKGDLDIEEIRISPLSVKVKYNYDLYTDISVNKRREPRFIVKNQNGKELELGSGAGGQLNNGKWYIGDEFNLKGNEKKIIITPCVYINDKAKLFTEDAIVLDID</sequence>
<organism evidence="4 5">
    <name type="scientific">Romboutsia hominis</name>
    <dbReference type="NCBI Taxonomy" id="1507512"/>
    <lineage>
        <taxon>Bacteria</taxon>
        <taxon>Bacillati</taxon>
        <taxon>Bacillota</taxon>
        <taxon>Clostridia</taxon>
        <taxon>Peptostreptococcales</taxon>
        <taxon>Peptostreptococcaceae</taxon>
        <taxon>Romboutsia</taxon>
    </lineage>
</organism>
<feature type="transmembrane region" description="Helical" evidence="1">
    <location>
        <begin position="39"/>
        <end position="63"/>
    </location>
</feature>
<dbReference type="InterPro" id="IPR025436">
    <property type="entry name" value="DUF4179"/>
</dbReference>
<keyword evidence="1" id="KW-1133">Transmembrane helix</keyword>
<proteinExistence type="predicted"/>
<keyword evidence="1" id="KW-0472">Membrane</keyword>
<dbReference type="EMBL" id="LN650648">
    <property type="protein sequence ID" value="CEI72474.1"/>
    <property type="molecule type" value="Genomic_DNA"/>
</dbReference>
<dbReference type="InterPro" id="IPR040680">
    <property type="entry name" value="DUF5643"/>
</dbReference>
<dbReference type="Pfam" id="PF18705">
    <property type="entry name" value="DUF5643"/>
    <property type="match status" value="1"/>
</dbReference>
<dbReference type="Pfam" id="PF13786">
    <property type="entry name" value="DUF4179"/>
    <property type="match status" value="1"/>
</dbReference>
<dbReference type="Gene3D" id="2.60.40.1630">
    <property type="entry name" value="bacillus anthracis domain"/>
    <property type="match status" value="1"/>
</dbReference>
<dbReference type="Proteomes" id="UP000245695">
    <property type="component" value="Chromosome 1"/>
</dbReference>
<keyword evidence="5" id="KW-1185">Reference proteome</keyword>
<dbReference type="KEGG" id="rhom:FRIFI_0934"/>